<dbReference type="GO" id="GO:0000976">
    <property type="term" value="F:transcription cis-regulatory region binding"/>
    <property type="evidence" value="ECO:0007669"/>
    <property type="project" value="TreeGrafter"/>
</dbReference>
<dbReference type="PRINTS" id="PR00036">
    <property type="entry name" value="HTHLACI"/>
</dbReference>
<dbReference type="SUPFAM" id="SSF53822">
    <property type="entry name" value="Periplasmic binding protein-like I"/>
    <property type="match status" value="1"/>
</dbReference>
<evidence type="ECO:0000256" key="1">
    <source>
        <dbReference type="ARBA" id="ARBA00023015"/>
    </source>
</evidence>
<dbReference type="PANTHER" id="PTHR30146:SF109">
    <property type="entry name" value="HTH-TYPE TRANSCRIPTIONAL REGULATOR GALS"/>
    <property type="match status" value="1"/>
</dbReference>
<evidence type="ECO:0000259" key="4">
    <source>
        <dbReference type="PROSITE" id="PS50932"/>
    </source>
</evidence>
<comment type="caution">
    <text evidence="5">The sequence shown here is derived from an EMBL/GenBank/DDBJ whole genome shotgun (WGS) entry which is preliminary data.</text>
</comment>
<dbReference type="InterPro" id="IPR028082">
    <property type="entry name" value="Peripla_BP_I"/>
</dbReference>
<dbReference type="PANTHER" id="PTHR30146">
    <property type="entry name" value="LACI-RELATED TRANSCRIPTIONAL REPRESSOR"/>
    <property type="match status" value="1"/>
</dbReference>
<sequence>MATIKDIARRAGVGVATVSRALNRSGYVRPETLTKIEQVADELGYVPNRQARAMVNGSTQTFGILIPDMDNALFMRIVRGINDFAYPLGYSLLVMDSRGNPERERRICRTMQELRVDGLVLFATPGTANLLTTLDRTLPAVVIDRLLPSSDVPQVSVDHYKGAKDAVGLLLSVCQYPPAMISGPEQVTSSEARLQGYRDALRSAGVSPKDERIESGGYTYEGGYQAMRGLLTRGRSLDGVFAANDLSALGALRAIRDVGLRCPDDVRVVGFDDIEATRYVYPSLTTIRQPMDEIGRVAVDMLVKRVTGELVEVDPVLLAGKLIRRESC</sequence>
<dbReference type="SUPFAM" id="SSF47413">
    <property type="entry name" value="lambda repressor-like DNA-binding domains"/>
    <property type="match status" value="1"/>
</dbReference>
<dbReference type="Gene3D" id="1.10.260.40">
    <property type="entry name" value="lambda repressor-like DNA-binding domains"/>
    <property type="match status" value="1"/>
</dbReference>
<keyword evidence="6" id="KW-1185">Reference proteome</keyword>
<organism evidence="5 6">
    <name type="scientific">Sulfobacillus harzensis</name>
    <dbReference type="NCBI Taxonomy" id="2729629"/>
    <lineage>
        <taxon>Bacteria</taxon>
        <taxon>Bacillati</taxon>
        <taxon>Bacillota</taxon>
        <taxon>Clostridia</taxon>
        <taxon>Eubacteriales</taxon>
        <taxon>Clostridiales Family XVII. Incertae Sedis</taxon>
        <taxon>Sulfobacillus</taxon>
    </lineage>
</organism>
<dbReference type="InterPro" id="IPR000843">
    <property type="entry name" value="HTH_LacI"/>
</dbReference>
<evidence type="ECO:0000256" key="3">
    <source>
        <dbReference type="ARBA" id="ARBA00023163"/>
    </source>
</evidence>
<keyword evidence="3" id="KW-0804">Transcription</keyword>
<keyword evidence="2" id="KW-0238">DNA-binding</keyword>
<dbReference type="RefSeq" id="WP_169098373.1">
    <property type="nucleotide sequence ID" value="NZ_JABBVZ010000019.1"/>
</dbReference>
<dbReference type="PROSITE" id="PS50932">
    <property type="entry name" value="HTH_LACI_2"/>
    <property type="match status" value="1"/>
</dbReference>
<dbReference type="Pfam" id="PF13377">
    <property type="entry name" value="Peripla_BP_3"/>
    <property type="match status" value="1"/>
</dbReference>
<accession>A0A7Y0Q297</accession>
<dbReference type="SMART" id="SM00354">
    <property type="entry name" value="HTH_LACI"/>
    <property type="match status" value="1"/>
</dbReference>
<dbReference type="Pfam" id="PF00356">
    <property type="entry name" value="LacI"/>
    <property type="match status" value="1"/>
</dbReference>
<dbReference type="AlphaFoldDB" id="A0A7Y0Q297"/>
<evidence type="ECO:0000313" key="5">
    <source>
        <dbReference type="EMBL" id="NMP22247.1"/>
    </source>
</evidence>
<keyword evidence="1" id="KW-0805">Transcription regulation</keyword>
<evidence type="ECO:0000256" key="2">
    <source>
        <dbReference type="ARBA" id="ARBA00023125"/>
    </source>
</evidence>
<dbReference type="GO" id="GO:0003700">
    <property type="term" value="F:DNA-binding transcription factor activity"/>
    <property type="evidence" value="ECO:0007669"/>
    <property type="project" value="TreeGrafter"/>
</dbReference>
<gene>
    <name evidence="5" type="ORF">HIJ39_07760</name>
</gene>
<dbReference type="Gene3D" id="3.40.50.2300">
    <property type="match status" value="2"/>
</dbReference>
<dbReference type="CDD" id="cd01392">
    <property type="entry name" value="HTH_LacI"/>
    <property type="match status" value="1"/>
</dbReference>
<reference evidence="5 6" key="1">
    <citation type="submission" date="2020-04" db="EMBL/GenBank/DDBJ databases">
        <authorList>
            <person name="Zhang R."/>
            <person name="Schippers A."/>
        </authorList>
    </citation>
    <scope>NUCLEOTIDE SEQUENCE [LARGE SCALE GENOMIC DNA]</scope>
    <source>
        <strain evidence="5 6">DSM 109850</strain>
    </source>
</reference>
<feature type="domain" description="HTH lacI-type" evidence="4">
    <location>
        <begin position="2"/>
        <end position="56"/>
    </location>
</feature>
<protein>
    <submittedName>
        <fullName evidence="5">LacI family transcriptional regulator</fullName>
    </submittedName>
</protein>
<proteinExistence type="predicted"/>
<dbReference type="PROSITE" id="PS00356">
    <property type="entry name" value="HTH_LACI_1"/>
    <property type="match status" value="1"/>
</dbReference>
<dbReference type="InterPro" id="IPR010982">
    <property type="entry name" value="Lambda_DNA-bd_dom_sf"/>
</dbReference>
<dbReference type="EMBL" id="JABBVZ010000019">
    <property type="protein sequence ID" value="NMP22247.1"/>
    <property type="molecule type" value="Genomic_DNA"/>
</dbReference>
<evidence type="ECO:0000313" key="6">
    <source>
        <dbReference type="Proteomes" id="UP000533476"/>
    </source>
</evidence>
<name>A0A7Y0Q297_9FIRM</name>
<dbReference type="InterPro" id="IPR046335">
    <property type="entry name" value="LacI/GalR-like_sensor"/>
</dbReference>
<dbReference type="Proteomes" id="UP000533476">
    <property type="component" value="Unassembled WGS sequence"/>
</dbReference>